<sequence>MFERSSSLFRRFTYNVRFDTIAAASVVIGCSAILGEAYLRSDLADAGYPSTDAAASSFVHSTNKSLPRPKHLESDVEAAYAPSNQLITSSHVRTLERDGIVVIPNALSAKSLIDARADLARYASKKHMFERSGVGGNETMPIGEGSGNGSLIDGDGDLVRNDIVSWLRPNRSIDESEESDIGASLAHCIDLIRGAAFSLNRFDYADSHSHQVPLQCQLAMYKGDGKCGYARHLDRCDSSLQELGLLEYFRLSDFRGRAITVILYLNDASRTEEDGGALKCWLKQTRIVGGDLDESSDTQQFGIPFLVQPVGGTMIIFHSNLLEHQVLASFKDRYALTVWVSGDLQ</sequence>
<dbReference type="KEGG" id="tps:THAPSDRAFT_3663"/>
<dbReference type="RefSeq" id="XP_002288441.1">
    <property type="nucleotide sequence ID" value="XM_002288405.1"/>
</dbReference>
<feature type="domain" description="Fe2OG dioxygenase" evidence="3">
    <location>
        <begin position="212"/>
        <end position="342"/>
    </location>
</feature>
<dbReference type="PANTHER" id="PTHR12907:SF26">
    <property type="entry name" value="HIF PROLYL HYDROXYLASE, ISOFORM C"/>
    <property type="match status" value="1"/>
</dbReference>
<accession>B8BYE9</accession>
<dbReference type="GO" id="GO:0071456">
    <property type="term" value="P:cellular response to hypoxia"/>
    <property type="evidence" value="ECO:0000318"/>
    <property type="project" value="GO_Central"/>
</dbReference>
<dbReference type="Proteomes" id="UP000001449">
    <property type="component" value="Chromosome 3"/>
</dbReference>
<evidence type="ECO:0000259" key="3">
    <source>
        <dbReference type="PROSITE" id="PS51471"/>
    </source>
</evidence>
<dbReference type="OMA" id="QCQLAMY"/>
<keyword evidence="1" id="KW-0847">Vitamin C</keyword>
<dbReference type="GO" id="GO:0008198">
    <property type="term" value="F:ferrous iron binding"/>
    <property type="evidence" value="ECO:0000318"/>
    <property type="project" value="GO_Central"/>
</dbReference>
<dbReference type="GeneID" id="7451296"/>
<dbReference type="InterPro" id="IPR044862">
    <property type="entry name" value="Pro_4_hyd_alph_FE2OG_OXY"/>
</dbReference>
<dbReference type="InterPro" id="IPR005123">
    <property type="entry name" value="Oxoglu/Fe-dep_dioxygenase_dom"/>
</dbReference>
<keyword evidence="2" id="KW-0560">Oxidoreductase</keyword>
<evidence type="ECO:0000313" key="4">
    <source>
        <dbReference type="EMBL" id="EED93877.1"/>
    </source>
</evidence>
<keyword evidence="2" id="KW-0408">Iron</keyword>
<protein>
    <recommendedName>
        <fullName evidence="3">Fe2OG dioxygenase domain-containing protein</fullName>
    </recommendedName>
</protein>
<dbReference type="eggNOG" id="ENOG502SA6G">
    <property type="taxonomic scope" value="Eukaryota"/>
</dbReference>
<keyword evidence="5" id="KW-1185">Reference proteome</keyword>
<evidence type="ECO:0000256" key="1">
    <source>
        <dbReference type="ARBA" id="ARBA00022896"/>
    </source>
</evidence>
<dbReference type="AlphaFoldDB" id="B8BYE9"/>
<dbReference type="PROSITE" id="PS51257">
    <property type="entry name" value="PROKAR_LIPOPROTEIN"/>
    <property type="match status" value="1"/>
</dbReference>
<dbReference type="EMBL" id="CM000640">
    <property type="protein sequence ID" value="EED93877.1"/>
    <property type="molecule type" value="Genomic_DNA"/>
</dbReference>
<dbReference type="Gene3D" id="2.60.120.620">
    <property type="entry name" value="q2cbj1_9rhob like domain"/>
    <property type="match status" value="1"/>
</dbReference>
<gene>
    <name evidence="4" type="ORF">THAPSDRAFT_3663</name>
</gene>
<dbReference type="InterPro" id="IPR051559">
    <property type="entry name" value="HIF_prolyl_hydroxylases"/>
</dbReference>
<dbReference type="HOGENOM" id="CLU_805329_0_0_1"/>
<reference evidence="4 5" key="1">
    <citation type="journal article" date="2004" name="Science">
        <title>The genome of the diatom Thalassiosira pseudonana: ecology, evolution, and metabolism.</title>
        <authorList>
            <person name="Armbrust E.V."/>
            <person name="Berges J.A."/>
            <person name="Bowler C."/>
            <person name="Green B.R."/>
            <person name="Martinez D."/>
            <person name="Putnam N.H."/>
            <person name="Zhou S."/>
            <person name="Allen A.E."/>
            <person name="Apt K.E."/>
            <person name="Bechner M."/>
            <person name="Brzezinski M.A."/>
            <person name="Chaal B.K."/>
            <person name="Chiovitti A."/>
            <person name="Davis A.K."/>
            <person name="Demarest M.S."/>
            <person name="Detter J.C."/>
            <person name="Glavina T."/>
            <person name="Goodstein D."/>
            <person name="Hadi M.Z."/>
            <person name="Hellsten U."/>
            <person name="Hildebrand M."/>
            <person name="Jenkins B.D."/>
            <person name="Jurka J."/>
            <person name="Kapitonov V.V."/>
            <person name="Kroger N."/>
            <person name="Lau W.W."/>
            <person name="Lane T.W."/>
            <person name="Larimer F.W."/>
            <person name="Lippmeier J.C."/>
            <person name="Lucas S."/>
            <person name="Medina M."/>
            <person name="Montsant A."/>
            <person name="Obornik M."/>
            <person name="Parker M.S."/>
            <person name="Palenik B."/>
            <person name="Pazour G.J."/>
            <person name="Richardson P.M."/>
            <person name="Rynearson T.A."/>
            <person name="Saito M.A."/>
            <person name="Schwartz D.C."/>
            <person name="Thamatrakoln K."/>
            <person name="Valentin K."/>
            <person name="Vardi A."/>
            <person name="Wilkerson F.P."/>
            <person name="Rokhsar D.S."/>
        </authorList>
    </citation>
    <scope>NUCLEOTIDE SEQUENCE [LARGE SCALE GENOMIC DNA]</scope>
    <source>
        <strain evidence="4 5">CCMP1335</strain>
    </source>
</reference>
<evidence type="ECO:0000256" key="2">
    <source>
        <dbReference type="RuleBase" id="RU003682"/>
    </source>
</evidence>
<proteinExistence type="inferred from homology"/>
<dbReference type="PANTHER" id="PTHR12907">
    <property type="entry name" value="EGL NINE HOMOLOG-RELATED"/>
    <property type="match status" value="1"/>
</dbReference>
<dbReference type="Pfam" id="PF13640">
    <property type="entry name" value="2OG-FeII_Oxy_3"/>
    <property type="match status" value="1"/>
</dbReference>
<dbReference type="PROSITE" id="PS51471">
    <property type="entry name" value="FE2OG_OXY"/>
    <property type="match status" value="1"/>
</dbReference>
<dbReference type="GO" id="GO:0031543">
    <property type="term" value="F:peptidyl-proline dioxygenase activity"/>
    <property type="evidence" value="ECO:0000318"/>
    <property type="project" value="GO_Central"/>
</dbReference>
<evidence type="ECO:0000313" key="5">
    <source>
        <dbReference type="Proteomes" id="UP000001449"/>
    </source>
</evidence>
<organism evidence="4 5">
    <name type="scientific">Thalassiosira pseudonana</name>
    <name type="common">Marine diatom</name>
    <name type="synonym">Cyclotella nana</name>
    <dbReference type="NCBI Taxonomy" id="35128"/>
    <lineage>
        <taxon>Eukaryota</taxon>
        <taxon>Sar</taxon>
        <taxon>Stramenopiles</taxon>
        <taxon>Ochrophyta</taxon>
        <taxon>Bacillariophyta</taxon>
        <taxon>Coscinodiscophyceae</taxon>
        <taxon>Thalassiosirophycidae</taxon>
        <taxon>Thalassiosirales</taxon>
        <taxon>Thalassiosiraceae</taxon>
        <taxon>Thalassiosira</taxon>
    </lineage>
</organism>
<reference evidence="4 5" key="2">
    <citation type="journal article" date="2008" name="Nature">
        <title>The Phaeodactylum genome reveals the evolutionary history of diatom genomes.</title>
        <authorList>
            <person name="Bowler C."/>
            <person name="Allen A.E."/>
            <person name="Badger J.H."/>
            <person name="Grimwood J."/>
            <person name="Jabbari K."/>
            <person name="Kuo A."/>
            <person name="Maheswari U."/>
            <person name="Martens C."/>
            <person name="Maumus F."/>
            <person name="Otillar R.P."/>
            <person name="Rayko E."/>
            <person name="Salamov A."/>
            <person name="Vandepoele K."/>
            <person name="Beszteri B."/>
            <person name="Gruber A."/>
            <person name="Heijde M."/>
            <person name="Katinka M."/>
            <person name="Mock T."/>
            <person name="Valentin K."/>
            <person name="Verret F."/>
            <person name="Berges J.A."/>
            <person name="Brownlee C."/>
            <person name="Cadoret J.P."/>
            <person name="Chiovitti A."/>
            <person name="Choi C.J."/>
            <person name="Coesel S."/>
            <person name="De Martino A."/>
            <person name="Detter J.C."/>
            <person name="Durkin C."/>
            <person name="Falciatore A."/>
            <person name="Fournet J."/>
            <person name="Haruta M."/>
            <person name="Huysman M.J."/>
            <person name="Jenkins B.D."/>
            <person name="Jiroutova K."/>
            <person name="Jorgensen R.E."/>
            <person name="Joubert Y."/>
            <person name="Kaplan A."/>
            <person name="Kroger N."/>
            <person name="Kroth P.G."/>
            <person name="La Roche J."/>
            <person name="Lindquist E."/>
            <person name="Lommer M."/>
            <person name="Martin-Jezequel V."/>
            <person name="Lopez P.J."/>
            <person name="Lucas S."/>
            <person name="Mangogna M."/>
            <person name="McGinnis K."/>
            <person name="Medlin L.K."/>
            <person name="Montsant A."/>
            <person name="Oudot-Le Secq M.P."/>
            <person name="Napoli C."/>
            <person name="Obornik M."/>
            <person name="Parker M.S."/>
            <person name="Petit J.L."/>
            <person name="Porcel B.M."/>
            <person name="Poulsen N."/>
            <person name="Robison M."/>
            <person name="Rychlewski L."/>
            <person name="Rynearson T.A."/>
            <person name="Schmutz J."/>
            <person name="Shapiro H."/>
            <person name="Siaut M."/>
            <person name="Stanley M."/>
            <person name="Sussman M.R."/>
            <person name="Taylor A.R."/>
            <person name="Vardi A."/>
            <person name="von Dassow P."/>
            <person name="Vyverman W."/>
            <person name="Willis A."/>
            <person name="Wyrwicz L.S."/>
            <person name="Rokhsar D.S."/>
            <person name="Weissenbach J."/>
            <person name="Armbrust E.V."/>
            <person name="Green B.R."/>
            <person name="Van de Peer Y."/>
            <person name="Grigoriev I.V."/>
        </authorList>
    </citation>
    <scope>NUCLEOTIDE SEQUENCE [LARGE SCALE GENOMIC DNA]</scope>
    <source>
        <strain evidence="4 5">CCMP1335</strain>
    </source>
</reference>
<dbReference type="PaxDb" id="35128-Thaps3663"/>
<comment type="similarity">
    <text evidence="2">Belongs to the iron/ascorbate-dependent oxidoreductase family.</text>
</comment>
<name>B8BYE9_THAPS</name>
<dbReference type="GO" id="GO:0031418">
    <property type="term" value="F:L-ascorbic acid binding"/>
    <property type="evidence" value="ECO:0007669"/>
    <property type="project" value="UniProtKB-KW"/>
</dbReference>
<keyword evidence="2" id="KW-0479">Metal-binding</keyword>
<dbReference type="InParanoid" id="B8BYE9"/>